<dbReference type="RefSeq" id="WP_189019435.1">
    <property type="nucleotide sequence ID" value="NZ_BMHE01000056.1"/>
</dbReference>
<accession>A0ABQ1FE85</accession>
<evidence type="ECO:0000313" key="1">
    <source>
        <dbReference type="EMBL" id="GGA09052.1"/>
    </source>
</evidence>
<name>A0ABQ1FE85_9BACL</name>
<dbReference type="EMBL" id="BMHE01000056">
    <property type="protein sequence ID" value="GGA09052.1"/>
    <property type="molecule type" value="Genomic_DNA"/>
</dbReference>
<reference evidence="2" key="1">
    <citation type="journal article" date="2019" name="Int. J. Syst. Evol. Microbiol.">
        <title>The Global Catalogue of Microorganisms (GCM) 10K type strain sequencing project: providing services to taxonomists for standard genome sequencing and annotation.</title>
        <authorList>
            <consortium name="The Broad Institute Genomics Platform"/>
            <consortium name="The Broad Institute Genome Sequencing Center for Infectious Disease"/>
            <person name="Wu L."/>
            <person name="Ma J."/>
        </authorList>
    </citation>
    <scope>NUCLEOTIDE SEQUENCE [LARGE SCALE GENOMIC DNA]</scope>
    <source>
        <strain evidence="2">CGMCC 1.15043</strain>
    </source>
</reference>
<gene>
    <name evidence="1" type="ORF">GCM10008018_63380</name>
</gene>
<sequence>MLKKILITAICLLLILLLAVVLLIRHVKPTETLDLSYQEISIGSKIADIIKTRKLDVQLTEQDLNDLVKKQLSAHQQLPHDFQLDGAKLTLNGSHLEADLNLRWRDKVPIAAQMQFALAWNPPNVVIQPVRTSVKGMQLPNEWLHLEPISFSLEEHLPALIGVKNVVFQDKAVVVQLKVLR</sequence>
<dbReference type="Proteomes" id="UP000615455">
    <property type="component" value="Unassembled WGS sequence"/>
</dbReference>
<organism evidence="1 2">
    <name type="scientific">Paenibacillus marchantiophytorum</name>
    <dbReference type="NCBI Taxonomy" id="1619310"/>
    <lineage>
        <taxon>Bacteria</taxon>
        <taxon>Bacillati</taxon>
        <taxon>Bacillota</taxon>
        <taxon>Bacilli</taxon>
        <taxon>Bacillales</taxon>
        <taxon>Paenibacillaceae</taxon>
        <taxon>Paenibacillus</taxon>
    </lineage>
</organism>
<proteinExistence type="predicted"/>
<evidence type="ECO:0000313" key="2">
    <source>
        <dbReference type="Proteomes" id="UP000615455"/>
    </source>
</evidence>
<protein>
    <recommendedName>
        <fullName evidence="3">DUF2140 family protein</fullName>
    </recommendedName>
</protein>
<keyword evidence="2" id="KW-1185">Reference proteome</keyword>
<evidence type="ECO:0008006" key="3">
    <source>
        <dbReference type="Google" id="ProtNLM"/>
    </source>
</evidence>
<comment type="caution">
    <text evidence="1">The sequence shown here is derived from an EMBL/GenBank/DDBJ whole genome shotgun (WGS) entry which is preliminary data.</text>
</comment>